<proteinExistence type="predicted"/>
<keyword evidence="2" id="KW-1185">Reference proteome</keyword>
<evidence type="ECO:0000313" key="2">
    <source>
        <dbReference type="Proteomes" id="UP000789901"/>
    </source>
</evidence>
<protein>
    <submittedName>
        <fullName evidence="1">4708_t:CDS:1</fullName>
    </submittedName>
</protein>
<dbReference type="Proteomes" id="UP000789901">
    <property type="component" value="Unassembled WGS sequence"/>
</dbReference>
<sequence length="89" mass="10154">MDAQKNDQIAKTAYFYQKVKLPNEEALSQTTITILNKIGKVEVNNNQHVTENMKIDRFDDTQLGIEKEVVADSREGQILYSRAVKKSLP</sequence>
<dbReference type="EMBL" id="CAJVQB010001239">
    <property type="protein sequence ID" value="CAG8527320.1"/>
    <property type="molecule type" value="Genomic_DNA"/>
</dbReference>
<organism evidence="1 2">
    <name type="scientific">Gigaspora margarita</name>
    <dbReference type="NCBI Taxonomy" id="4874"/>
    <lineage>
        <taxon>Eukaryota</taxon>
        <taxon>Fungi</taxon>
        <taxon>Fungi incertae sedis</taxon>
        <taxon>Mucoromycota</taxon>
        <taxon>Glomeromycotina</taxon>
        <taxon>Glomeromycetes</taxon>
        <taxon>Diversisporales</taxon>
        <taxon>Gigasporaceae</taxon>
        <taxon>Gigaspora</taxon>
    </lineage>
</organism>
<comment type="caution">
    <text evidence="1">The sequence shown here is derived from an EMBL/GenBank/DDBJ whole genome shotgun (WGS) entry which is preliminary data.</text>
</comment>
<reference evidence="1 2" key="1">
    <citation type="submission" date="2021-06" db="EMBL/GenBank/DDBJ databases">
        <authorList>
            <person name="Kallberg Y."/>
            <person name="Tangrot J."/>
            <person name="Rosling A."/>
        </authorList>
    </citation>
    <scope>NUCLEOTIDE SEQUENCE [LARGE SCALE GENOMIC DNA]</scope>
    <source>
        <strain evidence="1 2">120-4 pot B 10/14</strain>
    </source>
</reference>
<gene>
    <name evidence="1" type="ORF">GMARGA_LOCUS3452</name>
</gene>
<name>A0ABM8W540_GIGMA</name>
<accession>A0ABM8W540</accession>
<evidence type="ECO:0000313" key="1">
    <source>
        <dbReference type="EMBL" id="CAG8527320.1"/>
    </source>
</evidence>